<feature type="transmembrane region" description="Helical" evidence="1">
    <location>
        <begin position="68"/>
        <end position="85"/>
    </location>
</feature>
<keyword evidence="1" id="KW-0812">Transmembrane</keyword>
<name>Q2RWL9_RHORT</name>
<evidence type="ECO:0000313" key="3">
    <source>
        <dbReference type="Proteomes" id="UP000001929"/>
    </source>
</evidence>
<dbReference type="EnsemblBacteria" id="ABC21476">
    <property type="protein sequence ID" value="ABC21476"/>
    <property type="gene ID" value="Rru_A0672"/>
</dbReference>
<dbReference type="PATRIC" id="fig|269796.9.peg.729"/>
<dbReference type="EMBL" id="CP000230">
    <property type="protein sequence ID" value="ABC21476.1"/>
    <property type="molecule type" value="Genomic_DNA"/>
</dbReference>
<protein>
    <submittedName>
        <fullName evidence="2">Uncharacterized protein</fullName>
    </submittedName>
</protein>
<dbReference type="HOGENOM" id="CLU_2330394_0_0_5"/>
<organism evidence="2 3">
    <name type="scientific">Rhodospirillum rubrum (strain ATCC 11170 / ATH 1.1.1 / DSM 467 / LMG 4362 / NCIMB 8255 / S1)</name>
    <dbReference type="NCBI Taxonomy" id="269796"/>
    <lineage>
        <taxon>Bacteria</taxon>
        <taxon>Pseudomonadati</taxon>
        <taxon>Pseudomonadota</taxon>
        <taxon>Alphaproteobacteria</taxon>
        <taxon>Rhodospirillales</taxon>
        <taxon>Rhodospirillaceae</taxon>
        <taxon>Rhodospirillum</taxon>
    </lineage>
</organism>
<keyword evidence="1" id="KW-0472">Membrane</keyword>
<dbReference type="AlphaFoldDB" id="Q2RWL9"/>
<evidence type="ECO:0000256" key="1">
    <source>
        <dbReference type="SAM" id="Phobius"/>
    </source>
</evidence>
<accession>Q2RWL9</accession>
<sequence length="103" mass="10983">MIIGRILGWLLLTVAVLVASGEAVLALGTGSYDGLATREVWTLLSGSVPHPAASANTIADLAARLLDWPAWVVIGALGLGLSVTCRPRPRRRRDMPRIHTFVS</sequence>
<evidence type="ECO:0000313" key="2">
    <source>
        <dbReference type="EMBL" id="ABC21476.1"/>
    </source>
</evidence>
<keyword evidence="1" id="KW-1133">Transmembrane helix</keyword>
<dbReference type="KEGG" id="rru:Rru_A0672"/>
<proteinExistence type="predicted"/>
<keyword evidence="3" id="KW-1185">Reference proteome</keyword>
<dbReference type="eggNOG" id="ENOG5033AH3">
    <property type="taxonomic scope" value="Bacteria"/>
</dbReference>
<dbReference type="Proteomes" id="UP000001929">
    <property type="component" value="Chromosome"/>
</dbReference>
<dbReference type="RefSeq" id="WP_011388430.1">
    <property type="nucleotide sequence ID" value="NC_007643.1"/>
</dbReference>
<reference evidence="2 3" key="1">
    <citation type="journal article" date="2011" name="Stand. Genomic Sci.">
        <title>Complete genome sequence of Rhodospirillum rubrum type strain (S1).</title>
        <authorList>
            <person name="Munk A.C."/>
            <person name="Copeland A."/>
            <person name="Lucas S."/>
            <person name="Lapidus A."/>
            <person name="Del Rio T.G."/>
            <person name="Barry K."/>
            <person name="Detter J.C."/>
            <person name="Hammon N."/>
            <person name="Israni S."/>
            <person name="Pitluck S."/>
            <person name="Brettin T."/>
            <person name="Bruce D."/>
            <person name="Han C."/>
            <person name="Tapia R."/>
            <person name="Gilna P."/>
            <person name="Schmutz J."/>
            <person name="Larimer F."/>
            <person name="Land M."/>
            <person name="Kyrpides N.C."/>
            <person name="Mavromatis K."/>
            <person name="Richardson P."/>
            <person name="Rohde M."/>
            <person name="Goker M."/>
            <person name="Klenk H.P."/>
            <person name="Zhang Y."/>
            <person name="Roberts G.P."/>
            <person name="Reslewic S."/>
            <person name="Schwartz D.C."/>
        </authorList>
    </citation>
    <scope>NUCLEOTIDE SEQUENCE [LARGE SCALE GENOMIC DNA]</scope>
    <source>
        <strain evidence="3">ATCC 11170 / ATH 1.1.1 / DSM 467 / LMG 4362 / NCIMB 8255 / S1</strain>
    </source>
</reference>
<gene>
    <name evidence="2" type="ordered locus">Rru_A0672</name>
</gene>